<dbReference type="EMBL" id="CP017786">
    <property type="protein sequence ID" value="AOZ90170.1"/>
    <property type="molecule type" value="Genomic_DNA"/>
</dbReference>
<evidence type="ECO:0000256" key="1">
    <source>
        <dbReference type="SAM" id="Phobius"/>
    </source>
</evidence>
<dbReference type="RefSeq" id="WP_008362159.1">
    <property type="nucleotide sequence ID" value="NZ_AMSH01000105.1"/>
</dbReference>
<evidence type="ECO:0000313" key="3">
    <source>
        <dbReference type="Proteomes" id="UP000177709"/>
    </source>
</evidence>
<protein>
    <recommendedName>
        <fullName evidence="4">YesK-like protein</fullName>
    </recommendedName>
</protein>
<accession>A0AAC9II72</accession>
<organism evidence="2 3">
    <name type="scientific">Bacillus xiamenensis</name>
    <dbReference type="NCBI Taxonomy" id="1178537"/>
    <lineage>
        <taxon>Bacteria</taxon>
        <taxon>Bacillati</taxon>
        <taxon>Bacillota</taxon>
        <taxon>Bacilli</taxon>
        <taxon>Bacillales</taxon>
        <taxon>Bacillaceae</taxon>
        <taxon>Bacillus</taxon>
    </lineage>
</organism>
<evidence type="ECO:0008006" key="4">
    <source>
        <dbReference type="Google" id="ProtNLM"/>
    </source>
</evidence>
<evidence type="ECO:0000313" key="2">
    <source>
        <dbReference type="EMBL" id="AOZ90170.1"/>
    </source>
</evidence>
<dbReference type="KEGG" id="bxi:BK049_16555"/>
<dbReference type="InterPro" id="IPR025434">
    <property type="entry name" value="YesK-like"/>
</dbReference>
<gene>
    <name evidence="2" type="ORF">BK049_16555</name>
</gene>
<sequence length="88" mass="9818">MPFWLLTTILTVIILGFSLIFKKRKSFLQYGFPAVLMMASIILLIISFFVGEWEGLGMGAMSVSLLIASVISLIITSFLSYFSGMKQK</sequence>
<feature type="transmembrane region" description="Helical" evidence="1">
    <location>
        <begin position="28"/>
        <end position="50"/>
    </location>
</feature>
<name>A0AAC9II72_9BACI</name>
<dbReference type="Pfam" id="PF14150">
    <property type="entry name" value="YesK"/>
    <property type="match status" value="1"/>
</dbReference>
<keyword evidence="1" id="KW-0472">Membrane</keyword>
<keyword evidence="1" id="KW-0812">Transmembrane</keyword>
<feature type="transmembrane region" description="Helical" evidence="1">
    <location>
        <begin position="6"/>
        <end position="21"/>
    </location>
</feature>
<dbReference type="AlphaFoldDB" id="A0AAC9II72"/>
<feature type="transmembrane region" description="Helical" evidence="1">
    <location>
        <begin position="56"/>
        <end position="82"/>
    </location>
</feature>
<reference evidence="2 3" key="1">
    <citation type="submission" date="2016-10" db="EMBL/GenBank/DDBJ databases">
        <title>Whole genome sequence of hyper active fibrinolysis bacterium Bacillus pumilus strain VV3 isolated from fermented rice.</title>
        <authorList>
            <person name="Mariadas V.A."/>
            <person name="Vijayaraghavan P."/>
            <person name="Dhandapani V."/>
        </authorList>
    </citation>
    <scope>NUCLEOTIDE SEQUENCE [LARGE SCALE GENOMIC DNA]</scope>
    <source>
        <strain evidence="2 3">VV3</strain>
    </source>
</reference>
<proteinExistence type="predicted"/>
<dbReference type="Proteomes" id="UP000177709">
    <property type="component" value="Chromosome"/>
</dbReference>
<keyword evidence="1" id="KW-1133">Transmembrane helix</keyword>